<protein>
    <recommendedName>
        <fullName evidence="3">DKNYY family protein</fullName>
    </recommendedName>
</protein>
<dbReference type="RefSeq" id="WP_338394834.1">
    <property type="nucleotide sequence ID" value="NZ_AP025315.1"/>
</dbReference>
<dbReference type="Proteomes" id="UP001348817">
    <property type="component" value="Plasmid pFA1"/>
</dbReference>
<dbReference type="AlphaFoldDB" id="A0AAU9DAY2"/>
<dbReference type="Pfam" id="PF13644">
    <property type="entry name" value="DKNYY"/>
    <property type="match status" value="1"/>
</dbReference>
<name>A0AAU9DAY2_9BACT</name>
<gene>
    <name evidence="1" type="ORF">FUAX_41510</name>
</gene>
<evidence type="ECO:0000313" key="2">
    <source>
        <dbReference type="Proteomes" id="UP001348817"/>
    </source>
</evidence>
<organism evidence="1 2">
    <name type="scientific">Fulvitalea axinellae</name>
    <dbReference type="NCBI Taxonomy" id="1182444"/>
    <lineage>
        <taxon>Bacteria</taxon>
        <taxon>Pseudomonadati</taxon>
        <taxon>Bacteroidota</taxon>
        <taxon>Cytophagia</taxon>
        <taxon>Cytophagales</taxon>
        <taxon>Persicobacteraceae</taxon>
        <taxon>Fulvitalea</taxon>
    </lineage>
</organism>
<accession>A0AAU9DAY2</accession>
<evidence type="ECO:0008006" key="3">
    <source>
        <dbReference type="Google" id="ProtNLM"/>
    </source>
</evidence>
<dbReference type="EMBL" id="AP025315">
    <property type="protein sequence ID" value="BDD11719.1"/>
    <property type="molecule type" value="Genomic_DNA"/>
</dbReference>
<geneLocation type="plasmid" evidence="1 2">
    <name>pFA1</name>
</geneLocation>
<keyword evidence="2" id="KW-1185">Reference proteome</keyword>
<dbReference type="InterPro" id="IPR027375">
    <property type="entry name" value="DKNYY"/>
</dbReference>
<keyword evidence="1" id="KW-0614">Plasmid</keyword>
<proteinExistence type="predicted"/>
<dbReference type="KEGG" id="fax:FUAX_41510"/>
<sequence>MEEYLFEYPKLSVFVGLIVINGLGKKLTGRRNGPVYSLFLLIMGTVFGSCSTLGERVKKSNNNFYYSVDGKEIRYSPSGNWFELGNSPMPEGLDIETFEVLDNYYWAKDKNRFYYRDVVLDYLEIDRESFVVIDISQAKDKNKYYAMNRGDWSYGPNPIKVVVGADPETFEDEPDRSLWSKDAYNYFYEYQKANLDAGTFSELTEQFVRDKDHVYLLPHSTVEKDESISFEKLDIDPEKVRVFGNGFIRDNENLYYYCYNFQNESKNRLITIPFEKLSDVKFLDKDYLIIKDKVYYDAHLIEEADAETFRSLERWYKVDKNALYIGFKRFPNVDFETLKYVEKTEYIQYYQDKNFIYHSNGETEPVEGEVVEK</sequence>
<reference evidence="1 2" key="1">
    <citation type="submission" date="2021-12" db="EMBL/GenBank/DDBJ databases">
        <title>Genome sequencing of bacteria with rrn-lacking chromosome and rrn-plasmid.</title>
        <authorList>
            <person name="Anda M."/>
            <person name="Iwasaki W."/>
        </authorList>
    </citation>
    <scope>NUCLEOTIDE SEQUENCE [LARGE SCALE GENOMIC DNA]</scope>
    <source>
        <strain evidence="1 2">DSM 100852</strain>
        <plasmid evidence="1 2">pFA1</plasmid>
    </source>
</reference>
<evidence type="ECO:0000313" key="1">
    <source>
        <dbReference type="EMBL" id="BDD11719.1"/>
    </source>
</evidence>